<reference evidence="1" key="1">
    <citation type="submission" date="2020-05" db="EMBL/GenBank/DDBJ databases">
        <authorList>
            <person name="Chiriac C."/>
            <person name="Salcher M."/>
            <person name="Ghai R."/>
            <person name="Kavagutti S V."/>
        </authorList>
    </citation>
    <scope>NUCLEOTIDE SEQUENCE</scope>
</reference>
<dbReference type="EMBL" id="LR797288">
    <property type="protein sequence ID" value="CAB4200013.1"/>
    <property type="molecule type" value="Genomic_DNA"/>
</dbReference>
<organism evidence="1">
    <name type="scientific">uncultured Caudovirales phage</name>
    <dbReference type="NCBI Taxonomy" id="2100421"/>
    <lineage>
        <taxon>Viruses</taxon>
        <taxon>Duplodnaviria</taxon>
        <taxon>Heunggongvirae</taxon>
        <taxon>Uroviricota</taxon>
        <taxon>Caudoviricetes</taxon>
        <taxon>Peduoviridae</taxon>
        <taxon>Maltschvirus</taxon>
        <taxon>Maltschvirus maltsch</taxon>
    </lineage>
</organism>
<proteinExistence type="predicted"/>
<evidence type="ECO:0008006" key="2">
    <source>
        <dbReference type="Google" id="ProtNLM"/>
    </source>
</evidence>
<protein>
    <recommendedName>
        <fullName evidence="2">DNA transfer protein</fullName>
    </recommendedName>
</protein>
<evidence type="ECO:0000313" key="1">
    <source>
        <dbReference type="EMBL" id="CAB4200013.1"/>
    </source>
</evidence>
<accession>A0A6J5RVK2</accession>
<sequence>MWAALGAAVVGGLMGKESSRQAANTQADTARESAALQKQMFEKNIELQAPFREAGLSAQNKLLQYLGLQTGAAPKTRTQAELRNALMGQYQNPLTPAQQAGGYYEDYESGGEAGGTSKRWVPTPAAAGVNGVNEAGLNAAIQAAMAQDQAAQKAYQAQQQSPDFGKYTRDFGMQDFQQDPGYAFRMSEGLKALDRQAAARGGLISGAALKAATRYGQDKASDEYMNAFNRYQTNRTNQLNPLQSLMGAGQTAANTLGTAGQNYANQAGEAYMGAGNARASGYMGGANALTGALNQGINAYGYNQMMRPAIPGRNPFGGMFSSGAGSQGFGGGSVQGNADYQYDL</sequence>
<name>A0A6J5RVK2_9CAUD</name>
<gene>
    <name evidence="1" type="ORF">UFOVP1355_24</name>
</gene>